<evidence type="ECO:0000259" key="13">
    <source>
        <dbReference type="Pfam" id="PF12222"/>
    </source>
</evidence>
<evidence type="ECO:0000256" key="11">
    <source>
        <dbReference type="SAM" id="SignalP"/>
    </source>
</evidence>
<evidence type="ECO:0000256" key="3">
    <source>
        <dbReference type="ARBA" id="ARBA00021762"/>
    </source>
</evidence>
<dbReference type="SUPFAM" id="SSF50978">
    <property type="entry name" value="WD40 repeat-like"/>
    <property type="match status" value="1"/>
</dbReference>
<organism evidence="14 15">
    <name type="scientific">Mortierella isabellina</name>
    <name type="common">Filamentous fungus</name>
    <name type="synonym">Umbelopsis isabellina</name>
    <dbReference type="NCBI Taxonomy" id="91625"/>
    <lineage>
        <taxon>Eukaryota</taxon>
        <taxon>Fungi</taxon>
        <taxon>Fungi incertae sedis</taxon>
        <taxon>Mucoromycota</taxon>
        <taxon>Mucoromycotina</taxon>
        <taxon>Umbelopsidomycetes</taxon>
        <taxon>Umbelopsidales</taxon>
        <taxon>Umbelopsidaceae</taxon>
        <taxon>Umbelopsis</taxon>
    </lineage>
</organism>
<comment type="caution">
    <text evidence="14">The sequence shown here is derived from an EMBL/GenBank/DDBJ whole genome shotgun (WGS) entry which is preliminary data.</text>
</comment>
<evidence type="ECO:0000313" key="14">
    <source>
        <dbReference type="EMBL" id="KAG2176905.1"/>
    </source>
</evidence>
<dbReference type="Pfam" id="PF04158">
    <property type="entry name" value="Sof1"/>
    <property type="match status" value="1"/>
</dbReference>
<dbReference type="PANTHER" id="PTHR22851:SF0">
    <property type="entry name" value="DDB1- AND CUL4-ASSOCIATED FACTOR 13"/>
    <property type="match status" value="1"/>
</dbReference>
<proteinExistence type="inferred from homology"/>
<dbReference type="PROSITE" id="PS50082">
    <property type="entry name" value="WD_REPEATS_2"/>
    <property type="match status" value="4"/>
</dbReference>
<dbReference type="InterPro" id="IPR051733">
    <property type="entry name" value="WD_repeat_DCAF13/WDSOF1"/>
</dbReference>
<keyword evidence="15" id="KW-1185">Reference proteome</keyword>
<dbReference type="InterPro" id="IPR007287">
    <property type="entry name" value="Sof1"/>
</dbReference>
<dbReference type="PROSITE" id="PS00678">
    <property type="entry name" value="WD_REPEATS_1"/>
    <property type="match status" value="1"/>
</dbReference>
<evidence type="ECO:0000256" key="10">
    <source>
        <dbReference type="SAM" id="MobiDB-lite"/>
    </source>
</evidence>
<dbReference type="SMART" id="SM00320">
    <property type="entry name" value="WD40"/>
    <property type="match status" value="7"/>
</dbReference>
<dbReference type="UniPathway" id="UPA00143"/>
<feature type="repeat" description="WD" evidence="9">
    <location>
        <begin position="697"/>
        <end position="733"/>
    </location>
</feature>
<dbReference type="EMBL" id="JAEPQZ010000009">
    <property type="protein sequence ID" value="KAG2176905.1"/>
    <property type="molecule type" value="Genomic_DNA"/>
</dbReference>
<protein>
    <recommendedName>
        <fullName evidence="3">DDB1- and CUL4-associated factor 13</fullName>
    </recommendedName>
    <alternativeName>
        <fullName evidence="8">WD repeat and SOF domain-containing protein 1</fullName>
    </alternativeName>
</protein>
<keyword evidence="5" id="KW-0677">Repeat</keyword>
<reference evidence="14" key="1">
    <citation type="submission" date="2020-12" db="EMBL/GenBank/DDBJ databases">
        <title>Metabolic potential, ecology and presence of endohyphal bacteria is reflected in genomic diversity of Mucoromycotina.</title>
        <authorList>
            <person name="Muszewska A."/>
            <person name="Okrasinska A."/>
            <person name="Steczkiewicz K."/>
            <person name="Drgas O."/>
            <person name="Orlowska M."/>
            <person name="Perlinska-Lenart U."/>
            <person name="Aleksandrzak-Piekarczyk T."/>
            <person name="Szatraj K."/>
            <person name="Zielenkiewicz U."/>
            <person name="Pilsyk S."/>
            <person name="Malc E."/>
            <person name="Mieczkowski P."/>
            <person name="Kruszewska J.S."/>
            <person name="Biernat P."/>
            <person name="Pawlowska J."/>
        </authorList>
    </citation>
    <scope>NUCLEOTIDE SEQUENCE</scope>
    <source>
        <strain evidence="14">WA0000067209</strain>
    </source>
</reference>
<keyword evidence="7" id="KW-0687">Ribonucleoprotein</keyword>
<dbReference type="OrthoDB" id="10249065at2759"/>
<evidence type="ECO:0000256" key="4">
    <source>
        <dbReference type="ARBA" id="ARBA00022574"/>
    </source>
</evidence>
<dbReference type="InterPro" id="IPR015943">
    <property type="entry name" value="WD40/YVTN_repeat-like_dom_sf"/>
</dbReference>
<evidence type="ECO:0000259" key="12">
    <source>
        <dbReference type="Pfam" id="PF04158"/>
    </source>
</evidence>
<evidence type="ECO:0000256" key="2">
    <source>
        <dbReference type="ARBA" id="ARBA00005649"/>
    </source>
</evidence>
<feature type="region of interest" description="Disordered" evidence="10">
    <location>
        <begin position="993"/>
        <end position="1032"/>
    </location>
</feature>
<feature type="domain" description="Sof1-like protein" evidence="12">
    <location>
        <begin position="941"/>
        <end position="1027"/>
    </location>
</feature>
<dbReference type="InterPro" id="IPR056948">
    <property type="entry name" value="PNGaseA_N"/>
</dbReference>
<dbReference type="Pfam" id="PF12222">
    <property type="entry name" value="PNGaseA"/>
    <property type="match status" value="1"/>
</dbReference>
<dbReference type="PRINTS" id="PR00320">
    <property type="entry name" value="GPROTEINBRPT"/>
</dbReference>
<feature type="repeat" description="WD" evidence="9">
    <location>
        <begin position="908"/>
        <end position="949"/>
    </location>
</feature>
<dbReference type="Proteomes" id="UP000654370">
    <property type="component" value="Unassembled WGS sequence"/>
</dbReference>
<evidence type="ECO:0000313" key="15">
    <source>
        <dbReference type="Proteomes" id="UP000654370"/>
    </source>
</evidence>
<dbReference type="GO" id="GO:0032040">
    <property type="term" value="C:small-subunit processome"/>
    <property type="evidence" value="ECO:0007669"/>
    <property type="project" value="TreeGrafter"/>
</dbReference>
<feature type="repeat" description="WD" evidence="9">
    <location>
        <begin position="865"/>
        <end position="906"/>
    </location>
</feature>
<accession>A0A8H7PNB2</accession>
<gene>
    <name evidence="14" type="ORF">INT43_007559</name>
</gene>
<feature type="chain" id="PRO_5034169427" description="DDB1- and CUL4-associated factor 13" evidence="11">
    <location>
        <begin position="20"/>
        <end position="1032"/>
    </location>
</feature>
<evidence type="ECO:0000256" key="5">
    <source>
        <dbReference type="ARBA" id="ARBA00022737"/>
    </source>
</evidence>
<dbReference type="InterPro" id="IPR020472">
    <property type="entry name" value="WD40_PAC1"/>
</dbReference>
<sequence length="1032" mass="115897">MKYSSYLLLVAGLACTTIAKPVPNNAQANVTAPILKIDQVDIVPIVKTNAHACTVNIVDHVVGTGASQTYNATYHPPKNCPGPWNKVVLTYTGASKGRQFDRLSAIWMGGVEVLRTSTAEPTKNGIHWEFETDVTKYSSVFKSEQPLIMELGNVLNDIYNGSYHITTDLTFYDASKEYPDPQAADVVVPISTGTDDQAWYHLDSDSDFGSVNVTLPTNIRSAYLEVYASGQSNDEFWYSNAPTDYANQINYTGIGNGPFREALVYFDGHLIGSTVPHPVVFTGGIVPSLWRPTVSIGGAFAIPSTWIDVSPFVAWMVDGKSHEFKLQVSYEIRIRVWVSTTYKHMVQVINAESFWLIDANLHLWLDNGTERTSGKVLINSIQRNATVQTKSSIGKNLDAVFKVSARRSTHVMGYIDTSKGRIFNEYKYNLNYRNTLNFDNDGNNSSWVPTIHQISDSEQKPQHTSQGGFLAHTISTDYSWTIGGGNNQTIFPDQSIRIDGWTNGDDQEKFTEKLGHMSTSTQFHAKQKGSAYYGANAISNANQTTGMGQTKTSVNFRDNHRCYSRSVSAFNSTITSDKTTLKQFTDNYLTRQMKVKALSRSSTDYVRERAQDIHKVQKNLDPNIHPFEKGREYVRALNAVKTERLFAKPFLGALSGHVDGVYSMCKHPYRLNAMISGSGDGEIRIWDISERESSWVVKGHKGTVHGICATPNASTFLSCSTDKTVKIWDTDEGIEPIHTYVGKYAFTGLSHHYTEPLFATSGNAVEIWDQNRSEPVQEFNWGVDTTHTVKFNYTETNIFASCGTDRTIALYDLRTNQPISKVVMAMRTNAIAWNPMEAFIFTAANEDHNCYTFDMRKMESAINVLKDHVSAVLDVDYSPTGEEIVTGSYDRTLRLYDARKGHSKDVYHTKRMQRIFAVQFSMDSKYVLSGSDDGNIRLWRAHAAERMGVKSVRERAHLEYSAKLKDRYGHMPEIRRIDKHRNLPTAIKKADKLKKQMLGNRRKKEDNRIKHSAPGSVERQPERKKAIVGVAK</sequence>
<dbReference type="Pfam" id="PF00400">
    <property type="entry name" value="WD40"/>
    <property type="match status" value="4"/>
</dbReference>
<evidence type="ECO:0000256" key="6">
    <source>
        <dbReference type="ARBA" id="ARBA00023242"/>
    </source>
</evidence>
<dbReference type="GO" id="GO:0000462">
    <property type="term" value="P:maturation of SSU-rRNA from tricistronic rRNA transcript (SSU-rRNA, 5.8S rRNA, LSU-rRNA)"/>
    <property type="evidence" value="ECO:0007669"/>
    <property type="project" value="TreeGrafter"/>
</dbReference>
<evidence type="ECO:0000256" key="1">
    <source>
        <dbReference type="ARBA" id="ARBA00004604"/>
    </source>
</evidence>
<dbReference type="CDD" id="cd00200">
    <property type="entry name" value="WD40"/>
    <property type="match status" value="1"/>
</dbReference>
<dbReference type="InterPro" id="IPR036322">
    <property type="entry name" value="WD40_repeat_dom_sf"/>
</dbReference>
<dbReference type="AlphaFoldDB" id="A0A8H7PNB2"/>
<keyword evidence="11" id="KW-0732">Signal</keyword>
<dbReference type="InterPro" id="IPR019775">
    <property type="entry name" value="WD40_repeat_CS"/>
</dbReference>
<dbReference type="Gene3D" id="2.130.10.10">
    <property type="entry name" value="YVTN repeat-like/Quinoprotein amine dehydrogenase"/>
    <property type="match status" value="2"/>
</dbReference>
<dbReference type="InterPro" id="IPR001680">
    <property type="entry name" value="WD40_rpt"/>
</dbReference>
<keyword evidence="6" id="KW-0539">Nucleus</keyword>
<feature type="domain" description="Peptide N-acetyl-beta-D-glucosaminyl asparaginase amidase A N-terminal" evidence="13">
    <location>
        <begin position="49"/>
        <end position="376"/>
    </location>
</feature>
<dbReference type="PROSITE" id="PS50294">
    <property type="entry name" value="WD_REPEATS_REGION"/>
    <property type="match status" value="4"/>
</dbReference>
<feature type="signal peptide" evidence="11">
    <location>
        <begin position="1"/>
        <end position="19"/>
    </location>
</feature>
<comment type="subcellular location">
    <subcellularLocation>
        <location evidence="1">Nucleus</location>
        <location evidence="1">Nucleolus</location>
    </subcellularLocation>
</comment>
<evidence type="ECO:0000256" key="8">
    <source>
        <dbReference type="ARBA" id="ARBA00032239"/>
    </source>
</evidence>
<dbReference type="GO" id="GO:0016567">
    <property type="term" value="P:protein ubiquitination"/>
    <property type="evidence" value="ECO:0007669"/>
    <property type="project" value="UniProtKB-UniPathway"/>
</dbReference>
<name>A0A8H7PNB2_MORIS</name>
<dbReference type="PANTHER" id="PTHR22851">
    <property type="entry name" value="U3 SMALL NUCLEOLAR RNA U3 SNORNA ASSOCIATED PROTEIN"/>
    <property type="match status" value="1"/>
</dbReference>
<feature type="repeat" description="WD" evidence="9">
    <location>
        <begin position="654"/>
        <end position="696"/>
    </location>
</feature>
<comment type="similarity">
    <text evidence="2">Belongs to the WD repeat DCAF13/WDSOF1 family.</text>
</comment>
<evidence type="ECO:0000256" key="9">
    <source>
        <dbReference type="PROSITE-ProRule" id="PRU00221"/>
    </source>
</evidence>
<dbReference type="FunFam" id="2.130.10.10:FF:000132">
    <property type="entry name" value="DDB1- and CUL4-associated factor 13"/>
    <property type="match status" value="1"/>
</dbReference>
<evidence type="ECO:0000256" key="7">
    <source>
        <dbReference type="ARBA" id="ARBA00023274"/>
    </source>
</evidence>
<keyword evidence="4 9" id="KW-0853">WD repeat</keyword>
<dbReference type="PROSITE" id="PS51257">
    <property type="entry name" value="PROKAR_LIPOPROTEIN"/>
    <property type="match status" value="1"/>
</dbReference>